<sequence length="484" mass="54867">MKYDVILVGSGFGSLTAAALLAKHGLKACVLEQAKYPGGCATSYKRKSYWFETGATTLVGLDDDMPLRYLLDETKIEVPVRKLNIPMQVHLPDGLLLTRYQKMESWILEVERVFGKDNQRSFWEHCYQLSRKVWRISTRQTSFPPSNFSDFCSSALKATPGQLSLLSGAFRTMDEVLRKYNLHQNKLFVDFINEQLLITAQNYAPEVNELFGATALCYTLYSNYYVDGGLINLVQPIVDYINEKGGAVLYRQEVREIVPDEDGYLIKTNTSHFKARFVVSGIPLNNTYTLFKNEKVKQRLLKYIMPSSMLNSAFTMNLLLKGQQVPEILHHQIHVPEQLSIIGSKSIFVSFSHPQDKLKGPVEGLVVSISTHVFDPENNYIHNKREIEKAIIELLVEKELIKQENITYTQSATPGAWIFWTNRIFGAVGGYPQYKHIKPWQMKDARLDQRGAYVCGDTVYPGQGVPGACLSGIIAASKLLQDHY</sequence>
<dbReference type="RefSeq" id="WP_229961562.1">
    <property type="nucleotide sequence ID" value="NZ_JAJJWI010000013.1"/>
</dbReference>
<name>A0ABW4WWC6_9BACT</name>
<keyword evidence="3" id="KW-1185">Reference proteome</keyword>
<dbReference type="EMBL" id="JBHUHV010000024">
    <property type="protein sequence ID" value="MFD2066907.1"/>
    <property type="molecule type" value="Genomic_DNA"/>
</dbReference>
<protein>
    <submittedName>
        <fullName evidence="2">Phytoene desaturase family protein</fullName>
    </submittedName>
</protein>
<evidence type="ECO:0000313" key="3">
    <source>
        <dbReference type="Proteomes" id="UP001597369"/>
    </source>
</evidence>
<gene>
    <name evidence="2" type="ORF">ACFSKU_08420</name>
</gene>
<evidence type="ECO:0000259" key="1">
    <source>
        <dbReference type="Pfam" id="PF01593"/>
    </source>
</evidence>
<dbReference type="PANTHER" id="PTHR46313:SF3">
    <property type="entry name" value="PROLYCOPENE ISOMERASE, CHLOROPLASTIC"/>
    <property type="match status" value="1"/>
</dbReference>
<accession>A0ABW4WWC6</accession>
<dbReference type="SUPFAM" id="SSF51905">
    <property type="entry name" value="FAD/NAD(P)-binding domain"/>
    <property type="match status" value="1"/>
</dbReference>
<reference evidence="3" key="1">
    <citation type="journal article" date="2019" name="Int. J. Syst. Evol. Microbiol.">
        <title>The Global Catalogue of Microorganisms (GCM) 10K type strain sequencing project: providing services to taxonomists for standard genome sequencing and annotation.</title>
        <authorList>
            <consortium name="The Broad Institute Genomics Platform"/>
            <consortium name="The Broad Institute Genome Sequencing Center for Infectious Disease"/>
            <person name="Wu L."/>
            <person name="Ma J."/>
        </authorList>
    </citation>
    <scope>NUCLEOTIDE SEQUENCE [LARGE SCALE GENOMIC DNA]</scope>
    <source>
        <strain evidence="3">JCM 16545</strain>
    </source>
</reference>
<dbReference type="Pfam" id="PF01593">
    <property type="entry name" value="Amino_oxidase"/>
    <property type="match status" value="1"/>
</dbReference>
<dbReference type="Proteomes" id="UP001597369">
    <property type="component" value="Unassembled WGS sequence"/>
</dbReference>
<dbReference type="PANTHER" id="PTHR46313">
    <property type="match status" value="1"/>
</dbReference>
<dbReference type="InterPro" id="IPR036188">
    <property type="entry name" value="FAD/NAD-bd_sf"/>
</dbReference>
<proteinExistence type="predicted"/>
<feature type="domain" description="Amine oxidase" evidence="1">
    <location>
        <begin position="15"/>
        <end position="479"/>
    </location>
</feature>
<evidence type="ECO:0000313" key="2">
    <source>
        <dbReference type="EMBL" id="MFD2066907.1"/>
    </source>
</evidence>
<comment type="caution">
    <text evidence="2">The sequence shown here is derived from an EMBL/GenBank/DDBJ whole genome shotgun (WGS) entry which is preliminary data.</text>
</comment>
<dbReference type="InterPro" id="IPR045892">
    <property type="entry name" value="CrtISO-like"/>
</dbReference>
<dbReference type="InterPro" id="IPR002937">
    <property type="entry name" value="Amino_oxidase"/>
</dbReference>
<organism evidence="2 3">
    <name type="scientific">Pontibacter silvestris</name>
    <dbReference type="NCBI Taxonomy" id="2305183"/>
    <lineage>
        <taxon>Bacteria</taxon>
        <taxon>Pseudomonadati</taxon>
        <taxon>Bacteroidota</taxon>
        <taxon>Cytophagia</taxon>
        <taxon>Cytophagales</taxon>
        <taxon>Hymenobacteraceae</taxon>
        <taxon>Pontibacter</taxon>
    </lineage>
</organism>
<dbReference type="Gene3D" id="3.50.50.60">
    <property type="entry name" value="FAD/NAD(P)-binding domain"/>
    <property type="match status" value="2"/>
</dbReference>